<comment type="subunit">
    <text evidence="9">Forms a complex with TatC.</text>
</comment>
<evidence type="ECO:0000256" key="10">
    <source>
        <dbReference type="SAM" id="MobiDB-lite"/>
    </source>
</evidence>
<protein>
    <recommendedName>
        <fullName evidence="9">Sec-independent protein translocase protein TatA</fullName>
    </recommendedName>
</protein>
<dbReference type="GO" id="GO:0043953">
    <property type="term" value="P:protein transport by the Tat complex"/>
    <property type="evidence" value="ECO:0007669"/>
    <property type="project" value="UniProtKB-UniRule"/>
</dbReference>
<keyword evidence="3 9" id="KW-1003">Cell membrane</keyword>
<evidence type="ECO:0000313" key="11">
    <source>
        <dbReference type="EMBL" id="ACB77867.1"/>
    </source>
</evidence>
<feature type="region of interest" description="Disordered" evidence="10">
    <location>
        <begin position="49"/>
        <end position="79"/>
    </location>
</feature>
<dbReference type="Proteomes" id="UP000007013">
    <property type="component" value="Chromosome"/>
</dbReference>
<comment type="function">
    <text evidence="9">Part of the twin-arginine translocation (Tat) system that transports large folded proteins containing a characteristic twin-arginine motif in their signal peptide across membranes. TatA could form the protein-conducting channel of the Tat system.</text>
</comment>
<keyword evidence="2 9" id="KW-0813">Transport</keyword>
<feature type="compositionally biased region" description="Basic and acidic residues" evidence="10">
    <location>
        <begin position="49"/>
        <end position="59"/>
    </location>
</feature>
<comment type="subcellular location">
    <subcellularLocation>
        <location evidence="9">Cell inner membrane</location>
        <topology evidence="9">Single-pass membrane protein</topology>
    </subcellularLocation>
    <subcellularLocation>
        <location evidence="1">Cell membrane</location>
        <topology evidence="1">Single-pass membrane protein</topology>
    </subcellularLocation>
</comment>
<keyword evidence="12" id="KW-1185">Reference proteome</keyword>
<evidence type="ECO:0000313" key="12">
    <source>
        <dbReference type="Proteomes" id="UP000007013"/>
    </source>
</evidence>
<keyword evidence="9" id="KW-0997">Cell inner membrane</keyword>
<dbReference type="STRING" id="452637.Oter_4596"/>
<keyword evidence="6 9" id="KW-1133">Transmembrane helix</keyword>
<dbReference type="GO" id="GO:0008320">
    <property type="term" value="F:protein transmembrane transporter activity"/>
    <property type="evidence" value="ECO:0007669"/>
    <property type="project" value="UniProtKB-UniRule"/>
</dbReference>
<dbReference type="KEGG" id="ote:Oter_4596"/>
<accession>B1ZQW9</accession>
<evidence type="ECO:0000256" key="9">
    <source>
        <dbReference type="HAMAP-Rule" id="MF_00236"/>
    </source>
</evidence>
<evidence type="ECO:0000256" key="5">
    <source>
        <dbReference type="ARBA" id="ARBA00022927"/>
    </source>
</evidence>
<organism evidence="11 12">
    <name type="scientific">Opitutus terrae (strain DSM 11246 / JCM 15787 / PB90-1)</name>
    <dbReference type="NCBI Taxonomy" id="452637"/>
    <lineage>
        <taxon>Bacteria</taxon>
        <taxon>Pseudomonadati</taxon>
        <taxon>Verrucomicrobiota</taxon>
        <taxon>Opitutia</taxon>
        <taxon>Opitutales</taxon>
        <taxon>Opitutaceae</taxon>
        <taxon>Opitutus</taxon>
    </lineage>
</organism>
<evidence type="ECO:0000256" key="4">
    <source>
        <dbReference type="ARBA" id="ARBA00022692"/>
    </source>
</evidence>
<gene>
    <name evidence="9" type="primary">tatA</name>
    <name evidence="11" type="ordered locus">Oter_4596</name>
</gene>
<comment type="similarity">
    <text evidence="9">Belongs to the TatA/E family.</text>
</comment>
<dbReference type="NCBIfam" id="TIGR01411">
    <property type="entry name" value="tatAE"/>
    <property type="match status" value="1"/>
</dbReference>
<dbReference type="eggNOG" id="COG1826">
    <property type="taxonomic scope" value="Bacteria"/>
</dbReference>
<dbReference type="HOGENOM" id="CLU_086034_5_4_0"/>
<dbReference type="HAMAP" id="MF_00236">
    <property type="entry name" value="TatA_E"/>
    <property type="match status" value="1"/>
</dbReference>
<dbReference type="PANTHER" id="PTHR42982:SF1">
    <property type="entry name" value="SEC-INDEPENDENT PROTEIN TRANSLOCASE PROTEIN TATA"/>
    <property type="match status" value="1"/>
</dbReference>
<reference evidence="11 12" key="1">
    <citation type="journal article" date="2011" name="J. Bacteriol.">
        <title>Genome sequence of the verrucomicrobium Opitutus terrae PB90-1, an abundant inhabitant of rice paddy soil ecosystems.</title>
        <authorList>
            <person name="van Passel M.W."/>
            <person name="Kant R."/>
            <person name="Palva A."/>
            <person name="Copeland A."/>
            <person name="Lucas S."/>
            <person name="Lapidus A."/>
            <person name="Glavina del Rio T."/>
            <person name="Pitluck S."/>
            <person name="Goltsman E."/>
            <person name="Clum A."/>
            <person name="Sun H."/>
            <person name="Schmutz J."/>
            <person name="Larimer F.W."/>
            <person name="Land M.L."/>
            <person name="Hauser L."/>
            <person name="Kyrpides N."/>
            <person name="Mikhailova N."/>
            <person name="Richardson P.P."/>
            <person name="Janssen P.H."/>
            <person name="de Vos W.M."/>
            <person name="Smidt H."/>
        </authorList>
    </citation>
    <scope>NUCLEOTIDE SEQUENCE [LARGE SCALE GENOMIC DNA]</scope>
    <source>
        <strain evidence="12">DSM 11246 / JCM 15787 / PB90-1</strain>
    </source>
</reference>
<name>B1ZQW9_OPITP</name>
<keyword evidence="8 9" id="KW-0472">Membrane</keyword>
<dbReference type="InterPro" id="IPR006312">
    <property type="entry name" value="TatA/E"/>
</dbReference>
<evidence type="ECO:0000256" key="3">
    <source>
        <dbReference type="ARBA" id="ARBA00022475"/>
    </source>
</evidence>
<dbReference type="EMBL" id="CP001032">
    <property type="protein sequence ID" value="ACB77867.1"/>
    <property type="molecule type" value="Genomic_DNA"/>
</dbReference>
<dbReference type="GO" id="GO:0033281">
    <property type="term" value="C:TAT protein transport complex"/>
    <property type="evidence" value="ECO:0007669"/>
    <property type="project" value="UniProtKB-UniRule"/>
</dbReference>
<sequence length="79" mass="8188">MANLPAYLAAFGIGGTELLIILAIILVLFGGAKLPSLAKGLGQSIKEFKKASKDEDETKPAASTEAEAKKPEVTKTGTN</sequence>
<evidence type="ECO:0000256" key="2">
    <source>
        <dbReference type="ARBA" id="ARBA00022448"/>
    </source>
</evidence>
<dbReference type="InterPro" id="IPR003369">
    <property type="entry name" value="TatA/B/E"/>
</dbReference>
<keyword evidence="4 9" id="KW-0812">Transmembrane</keyword>
<keyword evidence="5 9" id="KW-0653">Protein transport</keyword>
<dbReference type="OrthoDB" id="9812812at2"/>
<dbReference type="AlphaFoldDB" id="B1ZQW9"/>
<evidence type="ECO:0000256" key="7">
    <source>
        <dbReference type="ARBA" id="ARBA00023010"/>
    </source>
</evidence>
<evidence type="ECO:0000256" key="6">
    <source>
        <dbReference type="ARBA" id="ARBA00022989"/>
    </source>
</evidence>
<keyword evidence="7 9" id="KW-0811">Translocation</keyword>
<proteinExistence type="inferred from homology"/>
<feature type="transmembrane region" description="Helical" evidence="9">
    <location>
        <begin position="6"/>
        <end position="29"/>
    </location>
</feature>
<evidence type="ECO:0000256" key="1">
    <source>
        <dbReference type="ARBA" id="ARBA00004162"/>
    </source>
</evidence>
<dbReference type="Pfam" id="PF02416">
    <property type="entry name" value="TatA_B_E"/>
    <property type="match status" value="1"/>
</dbReference>
<dbReference type="RefSeq" id="WP_012377381.1">
    <property type="nucleotide sequence ID" value="NC_010571.1"/>
</dbReference>
<dbReference type="PANTHER" id="PTHR42982">
    <property type="entry name" value="SEC-INDEPENDENT PROTEIN TRANSLOCASE PROTEIN TATA"/>
    <property type="match status" value="1"/>
</dbReference>
<evidence type="ECO:0000256" key="8">
    <source>
        <dbReference type="ARBA" id="ARBA00023136"/>
    </source>
</evidence>
<dbReference type="Gene3D" id="1.20.5.3310">
    <property type="match status" value="1"/>
</dbReference>